<accession>A0A4V3QYB1</accession>
<comment type="caution">
    <text evidence="1">The sequence shown here is derived from an EMBL/GenBank/DDBJ whole genome shotgun (WGS) entry which is preliminary data.</text>
</comment>
<dbReference type="EMBL" id="SRXT01000008">
    <property type="protein sequence ID" value="TGX49692.1"/>
    <property type="molecule type" value="Genomic_DNA"/>
</dbReference>
<dbReference type="RefSeq" id="WP_135965516.1">
    <property type="nucleotide sequence ID" value="NZ_SRXT01000008.1"/>
</dbReference>
<evidence type="ECO:0000313" key="2">
    <source>
        <dbReference type="Proteomes" id="UP000306147"/>
    </source>
</evidence>
<dbReference type="OrthoDB" id="7575913at2"/>
<keyword evidence="2" id="KW-1185">Reference proteome</keyword>
<proteinExistence type="predicted"/>
<sequence length="87" mass="9242">MRHVLIAKLALGCAGIFMCGSVAGMGLANYAASGSFEFYQQQRLADWSPDLSARPSEVQSVDLAFASDRRAGPEALASEDALASFDR</sequence>
<dbReference type="AlphaFoldDB" id="A0A4V3QYB1"/>
<evidence type="ECO:0000313" key="1">
    <source>
        <dbReference type="EMBL" id="TGX49692.1"/>
    </source>
</evidence>
<gene>
    <name evidence="1" type="ORF">E5A73_19510</name>
</gene>
<organism evidence="1 2">
    <name type="scientific">Sphingomonas gei</name>
    <dbReference type="NCBI Taxonomy" id="1395960"/>
    <lineage>
        <taxon>Bacteria</taxon>
        <taxon>Pseudomonadati</taxon>
        <taxon>Pseudomonadota</taxon>
        <taxon>Alphaproteobacteria</taxon>
        <taxon>Sphingomonadales</taxon>
        <taxon>Sphingomonadaceae</taxon>
        <taxon>Sphingomonas</taxon>
    </lineage>
</organism>
<reference evidence="1 2" key="1">
    <citation type="submission" date="2019-04" db="EMBL/GenBank/DDBJ databases">
        <title>Sphingomonas psychrotolerans sp. nov., isolated from soil in the Tianshan Mountains, Xinjiang, China.</title>
        <authorList>
            <person name="Luo Y."/>
            <person name="Sheng H."/>
        </authorList>
    </citation>
    <scope>NUCLEOTIDE SEQUENCE [LARGE SCALE GENOMIC DNA]</scope>
    <source>
        <strain evidence="1 2">ZFGT-11</strain>
    </source>
</reference>
<dbReference type="Proteomes" id="UP000306147">
    <property type="component" value="Unassembled WGS sequence"/>
</dbReference>
<protein>
    <submittedName>
        <fullName evidence="1">Uncharacterized protein</fullName>
    </submittedName>
</protein>
<name>A0A4V3QYB1_9SPHN</name>